<evidence type="ECO:0000256" key="5">
    <source>
        <dbReference type="ARBA" id="ARBA00022801"/>
    </source>
</evidence>
<accession>A0A0H4T3X7</accession>
<comment type="function">
    <text evidence="1 6">Removes the N-terminal methionine from nascent proteins. The N-terminal methionine is often cleaved when the second residue in the primary sequence is small and uncharged (Met-Ala-, Cys, Gly, Pro, Ser, Thr, or Val). Requires deformylation of the N(alpha)-formylated initiator methionine before it can be hydrolyzed.</text>
</comment>
<evidence type="ECO:0000256" key="7">
    <source>
        <dbReference type="RuleBase" id="RU003653"/>
    </source>
</evidence>
<feature type="binding site" evidence="6">
    <location>
        <position position="106"/>
    </location>
    <ligand>
        <name>a divalent metal cation</name>
        <dbReference type="ChEBI" id="CHEBI:60240"/>
        <label>2</label>
        <note>catalytic</note>
    </ligand>
</feature>
<comment type="subunit">
    <text evidence="6">Monomer.</text>
</comment>
<feature type="binding site" evidence="6">
    <location>
        <position position="233"/>
    </location>
    <ligand>
        <name>a divalent metal cation</name>
        <dbReference type="ChEBI" id="CHEBI:60240"/>
        <label>2</label>
        <note>catalytic</note>
    </ligand>
</feature>
<dbReference type="InterPro" id="IPR002467">
    <property type="entry name" value="Pept_M24A_MAP1"/>
</dbReference>
<feature type="binding site" evidence="6">
    <location>
        <position position="176"/>
    </location>
    <ligand>
        <name>substrate</name>
    </ligand>
</feature>
<dbReference type="GO" id="GO:0004239">
    <property type="term" value="F:initiator methionyl aminopeptidase activity"/>
    <property type="evidence" value="ECO:0007669"/>
    <property type="project" value="UniProtKB-UniRule"/>
</dbReference>
<evidence type="ECO:0000256" key="1">
    <source>
        <dbReference type="ARBA" id="ARBA00002521"/>
    </source>
</evidence>
<dbReference type="GO" id="GO:0006508">
    <property type="term" value="P:proteolysis"/>
    <property type="evidence" value="ECO:0007669"/>
    <property type="project" value="UniProtKB-KW"/>
</dbReference>
<dbReference type="EMBL" id="KT006965">
    <property type="protein sequence ID" value="AKQ01425.1"/>
    <property type="molecule type" value="Genomic_DNA"/>
</dbReference>
<keyword evidence="2 6" id="KW-0031">Aminopeptidase</keyword>
<dbReference type="NCBIfam" id="TIGR00500">
    <property type="entry name" value="met_pdase_I"/>
    <property type="match status" value="1"/>
</dbReference>
<dbReference type="GO" id="GO:0005829">
    <property type="term" value="C:cytosol"/>
    <property type="evidence" value="ECO:0007669"/>
    <property type="project" value="TreeGrafter"/>
</dbReference>
<comment type="similarity">
    <text evidence="6">Belongs to the peptidase M24A family. Methionine aminopeptidase type 1 subfamily.</text>
</comment>
<dbReference type="PANTHER" id="PTHR43330">
    <property type="entry name" value="METHIONINE AMINOPEPTIDASE"/>
    <property type="match status" value="1"/>
</dbReference>
<dbReference type="InterPro" id="IPR001714">
    <property type="entry name" value="Pept_M24_MAP"/>
</dbReference>
<evidence type="ECO:0000313" key="9">
    <source>
        <dbReference type="EMBL" id="AKQ01425.1"/>
    </source>
</evidence>
<gene>
    <name evidence="6" type="primary">map</name>
</gene>
<feature type="binding site" evidence="6">
    <location>
        <position position="106"/>
    </location>
    <ligand>
        <name>a divalent metal cation</name>
        <dbReference type="ChEBI" id="CHEBI:60240"/>
        <label>1</label>
    </ligand>
</feature>
<dbReference type="InterPro" id="IPR000994">
    <property type="entry name" value="Pept_M24"/>
</dbReference>
<organism evidence="9">
    <name type="scientific">uncultured delta proteobacterium Rifle_16ft_4_minimus_184</name>
    <dbReference type="NCBI Taxonomy" id="1665175"/>
    <lineage>
        <taxon>Bacteria</taxon>
        <taxon>Deltaproteobacteria</taxon>
        <taxon>environmental samples</taxon>
    </lineage>
</organism>
<feature type="binding site" evidence="6">
    <location>
        <position position="202"/>
    </location>
    <ligand>
        <name>a divalent metal cation</name>
        <dbReference type="ChEBI" id="CHEBI:60240"/>
        <label>2</label>
        <note>catalytic</note>
    </ligand>
</feature>
<feature type="binding site" evidence="6">
    <location>
        <position position="233"/>
    </location>
    <ligand>
        <name>a divalent metal cation</name>
        <dbReference type="ChEBI" id="CHEBI:60240"/>
        <label>1</label>
    </ligand>
</feature>
<keyword evidence="4 6" id="KW-0479">Metal-binding</keyword>
<evidence type="ECO:0000256" key="2">
    <source>
        <dbReference type="ARBA" id="ARBA00022438"/>
    </source>
</evidence>
<keyword evidence="3 6" id="KW-0645">Protease</keyword>
<proteinExistence type="inferred from homology"/>
<dbReference type="HAMAP" id="MF_01974">
    <property type="entry name" value="MetAP_1"/>
    <property type="match status" value="1"/>
</dbReference>
<dbReference type="Gene3D" id="3.90.230.10">
    <property type="entry name" value="Creatinase/methionine aminopeptidase superfamily"/>
    <property type="match status" value="1"/>
</dbReference>
<dbReference type="EC" id="3.4.11.18" evidence="6 7"/>
<dbReference type="GO" id="GO:0070006">
    <property type="term" value="F:metalloaminopeptidase activity"/>
    <property type="evidence" value="ECO:0007669"/>
    <property type="project" value="UniProtKB-UniRule"/>
</dbReference>
<dbReference type="SUPFAM" id="SSF55920">
    <property type="entry name" value="Creatinase/aminopeptidase"/>
    <property type="match status" value="1"/>
</dbReference>
<name>A0A0H4T3X7_9DELT</name>
<dbReference type="PANTHER" id="PTHR43330:SF27">
    <property type="entry name" value="METHIONINE AMINOPEPTIDASE"/>
    <property type="match status" value="1"/>
</dbReference>
<dbReference type="PRINTS" id="PR00599">
    <property type="entry name" value="MAPEPTIDASE"/>
</dbReference>
<reference evidence="9" key="1">
    <citation type="journal article" date="2015" name="ISME J.">
        <title>Aquifer environment selects for microbial species cohorts in sediment and groundwater.</title>
        <authorList>
            <person name="Hug L.A."/>
            <person name="Thomas B.C."/>
            <person name="Brown C.T."/>
            <person name="Frischkorn K.R."/>
            <person name="Williams K.H."/>
            <person name="Tringe S.G."/>
            <person name="Banfield J.F."/>
        </authorList>
    </citation>
    <scope>NUCLEOTIDE SEQUENCE</scope>
</reference>
<sequence length="253" mass="27456">MILIKSPREIEAMRRAGAVVGQFFEEVRPLIRPGVSTWDLEAFADRFIARNGVRTAFKGYMGYPAHLCTSINEEVVHGIPSKDRILRGGDILSIDFGILREGFYGDSAMTYPVGTVNGVSSRLLLVTEQSLAAGIREVRPGNHLGDVSAAVQEKAEAGGFSVVRDFVGHGIGRLLHEDPQIPNFGKRGTGPKLTAGMVLAIEPMVNAGGWSVEVLSDGWTVVTRDRSRSAHFEHTVAVTEDGNRILSFSLDKP</sequence>
<dbReference type="Pfam" id="PF00557">
    <property type="entry name" value="Peptidase_M24"/>
    <property type="match status" value="1"/>
</dbReference>
<evidence type="ECO:0000256" key="6">
    <source>
        <dbReference type="HAMAP-Rule" id="MF_01974"/>
    </source>
</evidence>
<dbReference type="CDD" id="cd01086">
    <property type="entry name" value="MetAP1"/>
    <property type="match status" value="1"/>
</dbReference>
<feature type="binding site" evidence="6">
    <location>
        <position position="169"/>
    </location>
    <ligand>
        <name>a divalent metal cation</name>
        <dbReference type="ChEBI" id="CHEBI:60240"/>
        <label>2</label>
        <note>catalytic</note>
    </ligand>
</feature>
<dbReference type="PROSITE" id="PS00680">
    <property type="entry name" value="MAP_1"/>
    <property type="match status" value="1"/>
</dbReference>
<comment type="cofactor">
    <cofactor evidence="6">
        <name>Co(2+)</name>
        <dbReference type="ChEBI" id="CHEBI:48828"/>
    </cofactor>
    <cofactor evidence="6">
        <name>Zn(2+)</name>
        <dbReference type="ChEBI" id="CHEBI:29105"/>
    </cofactor>
    <cofactor evidence="6">
        <name>Mn(2+)</name>
        <dbReference type="ChEBI" id="CHEBI:29035"/>
    </cofactor>
    <cofactor evidence="6">
        <name>Fe(2+)</name>
        <dbReference type="ChEBI" id="CHEBI:29033"/>
    </cofactor>
    <text evidence="6">Binds 2 divalent metal cations per subunit. Has a high-affinity and a low affinity metal-binding site. The true nature of the physiological cofactor is under debate. The enzyme is active with cobalt, zinc, manganese or divalent iron ions. Most likely, methionine aminopeptidases function as mononuclear Fe(2+)-metalloproteases under physiological conditions, and the catalytically relevant metal-binding site has been assigned to the histidine-containing high-affinity site.</text>
</comment>
<dbReference type="AlphaFoldDB" id="A0A0H4T3X7"/>
<protein>
    <recommendedName>
        <fullName evidence="6 7">Methionine aminopeptidase</fullName>
        <shortName evidence="6">MAP</shortName>
        <shortName evidence="6">MetAP</shortName>
        <ecNumber evidence="6 7">3.4.11.18</ecNumber>
    </recommendedName>
    <alternativeName>
        <fullName evidence="6">Peptidase M</fullName>
    </alternativeName>
</protein>
<comment type="catalytic activity">
    <reaction evidence="6 7">
        <text>Release of N-terminal amino acids, preferentially methionine, from peptides and arylamides.</text>
        <dbReference type="EC" id="3.4.11.18"/>
    </reaction>
</comment>
<evidence type="ECO:0000256" key="3">
    <source>
        <dbReference type="ARBA" id="ARBA00022670"/>
    </source>
</evidence>
<keyword evidence="5 6" id="KW-0378">Hydrolase</keyword>
<dbReference type="InterPro" id="IPR036005">
    <property type="entry name" value="Creatinase/aminopeptidase-like"/>
</dbReference>
<evidence type="ECO:0000259" key="8">
    <source>
        <dbReference type="Pfam" id="PF00557"/>
    </source>
</evidence>
<evidence type="ECO:0000256" key="4">
    <source>
        <dbReference type="ARBA" id="ARBA00022723"/>
    </source>
</evidence>
<dbReference type="GO" id="GO:0046872">
    <property type="term" value="F:metal ion binding"/>
    <property type="evidence" value="ECO:0007669"/>
    <property type="project" value="UniProtKB-UniRule"/>
</dbReference>
<feature type="domain" description="Peptidase M24" evidence="8">
    <location>
        <begin position="11"/>
        <end position="240"/>
    </location>
</feature>
<feature type="binding site" evidence="6">
    <location>
        <position position="77"/>
    </location>
    <ligand>
        <name>substrate</name>
    </ligand>
</feature>
<feature type="binding site" evidence="6">
    <location>
        <position position="95"/>
    </location>
    <ligand>
        <name>a divalent metal cation</name>
        <dbReference type="ChEBI" id="CHEBI:60240"/>
        <label>1</label>
    </ligand>
</feature>